<sequence>MQLKMIMPLKMPKAHAAGIFNSLACNKEVTAQILCGGLFLRCCNKKAACNSRQRKNTKGKTR</sequence>
<proteinExistence type="predicted"/>
<dbReference type="HOGENOM" id="CLU_2897512_0_0_9"/>
<reference evidence="1 2" key="1">
    <citation type="submission" date="2007-09" db="EMBL/GenBank/DDBJ databases">
        <title>Draft genome sequence of Faecalibacterium prausnitzii M21/2.</title>
        <authorList>
            <person name="Sudarsanam P."/>
            <person name="Ley R."/>
            <person name="Guruge J."/>
            <person name="Turnbaugh P.J."/>
            <person name="Mahowald M."/>
            <person name="Liep D."/>
            <person name="Gordon J."/>
        </authorList>
    </citation>
    <scope>NUCLEOTIDE SEQUENCE [LARGE SCALE GENOMIC DNA]</scope>
    <source>
        <strain evidence="1 2">M21/2</strain>
    </source>
</reference>
<evidence type="ECO:0000313" key="2">
    <source>
        <dbReference type="Proteomes" id="UP000005945"/>
    </source>
</evidence>
<evidence type="ECO:0000313" key="1">
    <source>
        <dbReference type="EMBL" id="EDP21568.1"/>
    </source>
</evidence>
<organism evidence="1 2">
    <name type="scientific">Faecalibacterium prausnitzii M21/2</name>
    <dbReference type="NCBI Taxonomy" id="411485"/>
    <lineage>
        <taxon>Bacteria</taxon>
        <taxon>Bacillati</taxon>
        <taxon>Bacillota</taxon>
        <taxon>Clostridia</taxon>
        <taxon>Eubacteriales</taxon>
        <taxon>Oscillospiraceae</taxon>
        <taxon>Faecalibacterium</taxon>
    </lineage>
</organism>
<name>A8SAJ2_9FIRM</name>
<comment type="caution">
    <text evidence="1">The sequence shown here is derived from an EMBL/GenBank/DDBJ whole genome shotgun (WGS) entry which is preliminary data.</text>
</comment>
<protein>
    <submittedName>
        <fullName evidence="1">Uncharacterized protein</fullName>
    </submittedName>
</protein>
<dbReference type="Proteomes" id="UP000005945">
    <property type="component" value="Unassembled WGS sequence"/>
</dbReference>
<accession>A8SAJ2</accession>
<dbReference type="EMBL" id="ABED02000025">
    <property type="protein sequence ID" value="EDP21568.1"/>
    <property type="molecule type" value="Genomic_DNA"/>
</dbReference>
<gene>
    <name evidence="1" type="ORF">FAEPRAM212_01388</name>
</gene>
<dbReference type="AlphaFoldDB" id="A8SAJ2"/>
<reference evidence="1 2" key="2">
    <citation type="submission" date="2007-09" db="EMBL/GenBank/DDBJ databases">
        <authorList>
            <person name="Fulton L."/>
            <person name="Clifton S."/>
            <person name="Fulton B."/>
            <person name="Xu J."/>
            <person name="Minx P."/>
            <person name="Pepin K.H."/>
            <person name="Johnson M."/>
            <person name="Thiruvilangam P."/>
            <person name="Bhonagiri V."/>
            <person name="Nash W.E."/>
            <person name="Mardis E.R."/>
            <person name="Wilson R.K."/>
        </authorList>
    </citation>
    <scope>NUCLEOTIDE SEQUENCE [LARGE SCALE GENOMIC DNA]</scope>
    <source>
        <strain evidence="1 2">M21/2</strain>
    </source>
</reference>